<dbReference type="Proteomes" id="UP000055024">
    <property type="component" value="Unassembled WGS sequence"/>
</dbReference>
<gene>
    <name evidence="1" type="ORF">T11_160</name>
</gene>
<evidence type="ECO:0000313" key="2">
    <source>
        <dbReference type="Proteomes" id="UP000055024"/>
    </source>
</evidence>
<proteinExistence type="predicted"/>
<name>A0A0V1H2X4_9BILA</name>
<reference evidence="1 2" key="1">
    <citation type="submission" date="2015-01" db="EMBL/GenBank/DDBJ databases">
        <title>Evolution of Trichinella species and genotypes.</title>
        <authorList>
            <person name="Korhonen P.K."/>
            <person name="Edoardo P."/>
            <person name="Giuseppe L.R."/>
            <person name="Gasser R.B."/>
        </authorList>
    </citation>
    <scope>NUCLEOTIDE SEQUENCE [LARGE SCALE GENOMIC DNA]</scope>
    <source>
        <strain evidence="1">ISS1029</strain>
    </source>
</reference>
<dbReference type="EMBL" id="JYDP01000153">
    <property type="protein sequence ID" value="KRZ04843.1"/>
    <property type="molecule type" value="Genomic_DNA"/>
</dbReference>
<organism evidence="1 2">
    <name type="scientific">Trichinella zimbabwensis</name>
    <dbReference type="NCBI Taxonomy" id="268475"/>
    <lineage>
        <taxon>Eukaryota</taxon>
        <taxon>Metazoa</taxon>
        <taxon>Ecdysozoa</taxon>
        <taxon>Nematoda</taxon>
        <taxon>Enoplea</taxon>
        <taxon>Dorylaimia</taxon>
        <taxon>Trichinellida</taxon>
        <taxon>Trichinellidae</taxon>
        <taxon>Trichinella</taxon>
    </lineage>
</organism>
<protein>
    <submittedName>
        <fullName evidence="1">Uncharacterized protein</fullName>
    </submittedName>
</protein>
<comment type="caution">
    <text evidence="1">The sequence shown here is derived from an EMBL/GenBank/DDBJ whole genome shotgun (WGS) entry which is preliminary data.</text>
</comment>
<dbReference type="AlphaFoldDB" id="A0A0V1H2X4"/>
<sequence>MHYINAYNTSHALIRSLRTDRRSISPSSTHAYHAHNSKSNLNRKFQINLRQEWNEIEKAFVFSLSDLDGTTFAWLRFGNGDSMLNLPKRSFDLDLPVCTVPERTHEIYRWLRVQNEKFISNRHANTADTLPRMVDRLSNFHSEEIRKTLETCKHERASIDPRFNESTPRNLPQAVFTYPDRSGSVVWAAYCAFCATWPYLRGFNCSINGSNSRALSVDRLKSGRRRVTVWTGRQWS</sequence>
<evidence type="ECO:0000313" key="1">
    <source>
        <dbReference type="EMBL" id="KRZ04843.1"/>
    </source>
</evidence>
<keyword evidence="2" id="KW-1185">Reference proteome</keyword>
<accession>A0A0V1H2X4</accession>
<dbReference type="OrthoDB" id="5918938at2759"/>